<dbReference type="EMBL" id="AOTD01000257">
    <property type="protein sequence ID" value="EMG29631.1"/>
    <property type="molecule type" value="Genomic_DNA"/>
</dbReference>
<dbReference type="InterPro" id="IPR010664">
    <property type="entry name" value="LipoPS_assembly_LptC-rel"/>
</dbReference>
<dbReference type="Gene3D" id="2.60.450.10">
    <property type="entry name" value="Lipopolysaccharide (LPS) transport protein A like domain"/>
    <property type="match status" value="1"/>
</dbReference>
<evidence type="ECO:0000313" key="2">
    <source>
        <dbReference type="EMBL" id="EMG29631.1"/>
    </source>
</evidence>
<dbReference type="RefSeq" id="WP_002953740.1">
    <property type="nucleotide sequence ID" value="NZ_AOTD01000257.1"/>
</dbReference>
<dbReference type="GO" id="GO:0005886">
    <property type="term" value="C:plasma membrane"/>
    <property type="evidence" value="ECO:0007669"/>
    <property type="project" value="InterPro"/>
</dbReference>
<dbReference type="Proteomes" id="UP000011782">
    <property type="component" value="Unassembled WGS sequence"/>
</dbReference>
<protein>
    <submittedName>
        <fullName evidence="2">Uncharacterized protein</fullName>
    </submittedName>
</protein>
<proteinExistence type="predicted"/>
<dbReference type="OrthoDB" id="5363397at2"/>
<sequence length="174" mass="20073">MVIRIFYLVVSIFSVAMVYLAIEEPYYSDLLSGGYVSASMQMSAVTDYEMNATMVNARYEADTCNRYEDRDECLKFKGVAIRGDKEHNISSDEAIYQEDLLKFKNNVRYINNENLKFVSNEVTYDIKKKIAISNTPFVMTQSGDKITGNSLIYDLNLKTTKIKGFQGWIEQERR</sequence>
<keyword evidence="1" id="KW-0472">Membrane</keyword>
<organism evidence="2 3">
    <name type="scientific">Campylobacter showae CC57C</name>
    <dbReference type="NCBI Taxonomy" id="1073353"/>
    <lineage>
        <taxon>Bacteria</taxon>
        <taxon>Pseudomonadati</taxon>
        <taxon>Campylobacterota</taxon>
        <taxon>Epsilonproteobacteria</taxon>
        <taxon>Campylobacterales</taxon>
        <taxon>Campylobacteraceae</taxon>
        <taxon>Campylobacter</taxon>
    </lineage>
</organism>
<comment type="caution">
    <text evidence="2">The sequence shown here is derived from an EMBL/GenBank/DDBJ whole genome shotgun (WGS) entry which is preliminary data.</text>
</comment>
<dbReference type="PATRIC" id="fig|1073353.3.peg.2319"/>
<dbReference type="InterPro" id="IPR026265">
    <property type="entry name" value="LptC"/>
</dbReference>
<evidence type="ECO:0000256" key="1">
    <source>
        <dbReference type="SAM" id="Phobius"/>
    </source>
</evidence>
<reference evidence="2 3" key="1">
    <citation type="submission" date="2013-02" db="EMBL/GenBank/DDBJ databases">
        <title>Co-occurrence of anaerobic bacteria in colorectal carcinomas.</title>
        <authorList>
            <person name="Holt R.A."/>
            <person name="Warren R.L."/>
            <person name="Allen-Vercoe E."/>
            <person name="Pleasance S."/>
            <person name="Freeman D.J."/>
            <person name="Watson P."/>
            <person name="Moore R."/>
            <person name="Cochrane K."/>
        </authorList>
    </citation>
    <scope>NUCLEOTIDE SEQUENCE [LARGE SCALE GENOMIC DNA]</scope>
    <source>
        <strain evidence="2 3">CC57C</strain>
    </source>
</reference>
<feature type="transmembrane region" description="Helical" evidence="1">
    <location>
        <begin position="5"/>
        <end position="22"/>
    </location>
</feature>
<gene>
    <name evidence="2" type="ORF">H740_10842</name>
</gene>
<dbReference type="STRING" id="1073353.H740_10842"/>
<name>M3IHS5_9BACT</name>
<dbReference type="AlphaFoldDB" id="M3IHS5"/>
<accession>M3IHS5</accession>
<dbReference type="Pfam" id="PF06835">
    <property type="entry name" value="LptC"/>
    <property type="match status" value="1"/>
</dbReference>
<keyword evidence="1" id="KW-1133">Transmembrane helix</keyword>
<evidence type="ECO:0000313" key="3">
    <source>
        <dbReference type="Proteomes" id="UP000011782"/>
    </source>
</evidence>
<dbReference type="NCBIfam" id="TIGR04409">
    <property type="entry name" value="LptC_YrbK"/>
    <property type="match status" value="1"/>
</dbReference>
<keyword evidence="1" id="KW-0812">Transmembrane</keyword>
<dbReference type="GO" id="GO:0015221">
    <property type="term" value="F:lipopolysaccharide transmembrane transporter activity"/>
    <property type="evidence" value="ECO:0007669"/>
    <property type="project" value="InterPro"/>
</dbReference>